<comment type="caution">
    <text evidence="2">The sequence shown here is derived from an EMBL/GenBank/DDBJ whole genome shotgun (WGS) entry which is preliminary data.</text>
</comment>
<organism evidence="2 3">
    <name type="scientific">Plakobranchus ocellatus</name>
    <dbReference type="NCBI Taxonomy" id="259542"/>
    <lineage>
        <taxon>Eukaryota</taxon>
        <taxon>Metazoa</taxon>
        <taxon>Spiralia</taxon>
        <taxon>Lophotrochozoa</taxon>
        <taxon>Mollusca</taxon>
        <taxon>Gastropoda</taxon>
        <taxon>Heterobranchia</taxon>
        <taxon>Euthyneura</taxon>
        <taxon>Panpulmonata</taxon>
        <taxon>Sacoglossa</taxon>
        <taxon>Placobranchoidea</taxon>
        <taxon>Plakobranchidae</taxon>
        <taxon>Plakobranchus</taxon>
    </lineage>
</organism>
<dbReference type="Proteomes" id="UP000735302">
    <property type="component" value="Unassembled WGS sequence"/>
</dbReference>
<proteinExistence type="predicted"/>
<feature type="region of interest" description="Disordered" evidence="1">
    <location>
        <begin position="47"/>
        <end position="75"/>
    </location>
</feature>
<name>A0AAV3Z201_9GAST</name>
<protein>
    <submittedName>
        <fullName evidence="2">Uncharacterized protein</fullName>
    </submittedName>
</protein>
<reference evidence="2 3" key="1">
    <citation type="journal article" date="2021" name="Elife">
        <title>Chloroplast acquisition without the gene transfer in kleptoplastic sea slugs, Plakobranchus ocellatus.</title>
        <authorList>
            <person name="Maeda T."/>
            <person name="Takahashi S."/>
            <person name="Yoshida T."/>
            <person name="Shimamura S."/>
            <person name="Takaki Y."/>
            <person name="Nagai Y."/>
            <person name="Toyoda A."/>
            <person name="Suzuki Y."/>
            <person name="Arimoto A."/>
            <person name="Ishii H."/>
            <person name="Satoh N."/>
            <person name="Nishiyama T."/>
            <person name="Hasebe M."/>
            <person name="Maruyama T."/>
            <person name="Minagawa J."/>
            <person name="Obokata J."/>
            <person name="Shigenobu S."/>
        </authorList>
    </citation>
    <scope>NUCLEOTIDE SEQUENCE [LARGE SCALE GENOMIC DNA]</scope>
</reference>
<sequence>MAQEITMQHRPMKKVSVLSMAHDLSAKYNVPTSRAPLTVPTITFESALSPTPLTPQKPACISDGWAGRKKRAPSL</sequence>
<dbReference type="EMBL" id="BLXT01001969">
    <property type="protein sequence ID" value="GFN89880.1"/>
    <property type="molecule type" value="Genomic_DNA"/>
</dbReference>
<evidence type="ECO:0000313" key="2">
    <source>
        <dbReference type="EMBL" id="GFN89880.1"/>
    </source>
</evidence>
<keyword evidence="3" id="KW-1185">Reference proteome</keyword>
<evidence type="ECO:0000256" key="1">
    <source>
        <dbReference type="SAM" id="MobiDB-lite"/>
    </source>
</evidence>
<accession>A0AAV3Z201</accession>
<gene>
    <name evidence="2" type="ORF">PoB_001638600</name>
</gene>
<evidence type="ECO:0000313" key="3">
    <source>
        <dbReference type="Proteomes" id="UP000735302"/>
    </source>
</evidence>
<dbReference type="AlphaFoldDB" id="A0AAV3Z201"/>